<protein>
    <submittedName>
        <fullName evidence="4">Ankyrin repeat protein</fullName>
    </submittedName>
</protein>
<evidence type="ECO:0000256" key="2">
    <source>
        <dbReference type="ARBA" id="ARBA00023043"/>
    </source>
</evidence>
<keyword evidence="2 3" id="KW-0040">ANK repeat</keyword>
<dbReference type="InterPro" id="IPR002110">
    <property type="entry name" value="Ankyrin_rpt"/>
</dbReference>
<evidence type="ECO:0000256" key="3">
    <source>
        <dbReference type="PROSITE-ProRule" id="PRU00023"/>
    </source>
</evidence>
<sequence>MQHGADINAKNGKGYTPVYKIPWKRKEGITLLNFLQQRGADLKAVSDSLVSLVHYAALNDNVPILEHLLQNELDLNLQTDHGETPLHWTVHYHCLDAALRLLQSGVKVNAISKKGNTVLHEAAFRDYDKLIELFLKFGADRTIKNEEQKTAEDLAEKEKTKRILLGKQDSIQDIELQRMVRQILIDQKDLVAALRKETQTTTNDTWLKIDYKNLKQTVLKSLQNLRQNWETNFPNTTTIVFEWGGDSQMPYGAYAFARGYSQFEVLKESVRFENEYCKFEDDEVGIDFSDAFEGIDSLLKDCQDKEYTILKKLYASFLAALLNEVFSEVFPEDPMVFWYFFGCEHDQDPFLLYKS</sequence>
<evidence type="ECO:0000256" key="1">
    <source>
        <dbReference type="ARBA" id="ARBA00022737"/>
    </source>
</evidence>
<evidence type="ECO:0000313" key="5">
    <source>
        <dbReference type="Proteomes" id="UP000006253"/>
    </source>
</evidence>
<dbReference type="PANTHER" id="PTHR24171">
    <property type="entry name" value="ANKYRIN REPEAT DOMAIN-CONTAINING PROTEIN 39-RELATED"/>
    <property type="match status" value="1"/>
</dbReference>
<dbReference type="InterPro" id="IPR036770">
    <property type="entry name" value="Ankyrin_rpt-contain_sf"/>
</dbReference>
<gene>
    <name evidence="4" type="ORF">LEP1GSC081_1465</name>
</gene>
<name>A0A0E2B093_9LEPT</name>
<dbReference type="AlphaFoldDB" id="A0A0E2B093"/>
<feature type="repeat" description="ANK" evidence="3">
    <location>
        <begin position="114"/>
        <end position="146"/>
    </location>
</feature>
<keyword evidence="1" id="KW-0677">Repeat</keyword>
<dbReference type="Proteomes" id="UP000006253">
    <property type="component" value="Unassembled WGS sequence"/>
</dbReference>
<dbReference type="SMART" id="SM00248">
    <property type="entry name" value="ANK"/>
    <property type="match status" value="3"/>
</dbReference>
<accession>A0A0E2B093</accession>
<dbReference type="PROSITE" id="PS50088">
    <property type="entry name" value="ANK_REPEAT"/>
    <property type="match status" value="2"/>
</dbReference>
<dbReference type="EMBL" id="AHMY02000051">
    <property type="protein sequence ID" value="EKO14643.1"/>
    <property type="molecule type" value="Genomic_DNA"/>
</dbReference>
<dbReference type="Pfam" id="PF12796">
    <property type="entry name" value="Ank_2"/>
    <property type="match status" value="1"/>
</dbReference>
<evidence type="ECO:0000313" key="4">
    <source>
        <dbReference type="EMBL" id="EKO14643.1"/>
    </source>
</evidence>
<dbReference type="PROSITE" id="PS50297">
    <property type="entry name" value="ANK_REP_REGION"/>
    <property type="match status" value="1"/>
</dbReference>
<dbReference type="SUPFAM" id="SSF48403">
    <property type="entry name" value="Ankyrin repeat"/>
    <property type="match status" value="1"/>
</dbReference>
<dbReference type="Gene3D" id="1.25.40.20">
    <property type="entry name" value="Ankyrin repeat-containing domain"/>
    <property type="match status" value="1"/>
</dbReference>
<reference evidence="4 5" key="1">
    <citation type="submission" date="2012-10" db="EMBL/GenBank/DDBJ databases">
        <authorList>
            <person name="Harkins D.M."/>
            <person name="Durkin A.S."/>
            <person name="Brinkac L.M."/>
            <person name="Selengut J.D."/>
            <person name="Sanka R."/>
            <person name="DePew J."/>
            <person name="Purushe J."/>
            <person name="Peacock S.J."/>
            <person name="Thaipadungpanit J."/>
            <person name="Wuthiekanun V.W."/>
            <person name="Day N.P."/>
            <person name="Vinetz J.M."/>
            <person name="Sutton G.G."/>
            <person name="Nelson W.C."/>
            <person name="Fouts D.E."/>
        </authorList>
    </citation>
    <scope>NUCLEOTIDE SEQUENCE [LARGE SCALE GENOMIC DNA]</scope>
    <source>
        <strain evidence="4 5">H1</strain>
    </source>
</reference>
<organism evidence="4 5">
    <name type="scientific">Leptospira kirschneri str. H1</name>
    <dbReference type="NCBI Taxonomy" id="1049966"/>
    <lineage>
        <taxon>Bacteria</taxon>
        <taxon>Pseudomonadati</taxon>
        <taxon>Spirochaetota</taxon>
        <taxon>Spirochaetia</taxon>
        <taxon>Leptospirales</taxon>
        <taxon>Leptospiraceae</taxon>
        <taxon>Leptospira</taxon>
    </lineage>
</organism>
<proteinExistence type="predicted"/>
<feature type="repeat" description="ANK" evidence="3">
    <location>
        <begin position="81"/>
        <end position="113"/>
    </location>
</feature>
<comment type="caution">
    <text evidence="4">The sequence shown here is derived from an EMBL/GenBank/DDBJ whole genome shotgun (WGS) entry which is preliminary data.</text>
</comment>